<dbReference type="AlphaFoldDB" id="A0A6J8FG16"/>
<organism evidence="2 3">
    <name type="scientific">Leishmania donovani</name>
    <dbReference type="NCBI Taxonomy" id="5661"/>
    <lineage>
        <taxon>Eukaryota</taxon>
        <taxon>Discoba</taxon>
        <taxon>Euglenozoa</taxon>
        <taxon>Kinetoplastea</taxon>
        <taxon>Metakinetoplastina</taxon>
        <taxon>Trypanosomatida</taxon>
        <taxon>Trypanosomatidae</taxon>
        <taxon>Leishmaniinae</taxon>
        <taxon>Leishmania</taxon>
    </lineage>
</organism>
<protein>
    <submittedName>
        <fullName evidence="2">Hypothetical_protein</fullName>
    </submittedName>
</protein>
<dbReference type="EMBL" id="LR812650">
    <property type="protein sequence ID" value="CAC5432039.1"/>
    <property type="molecule type" value="Genomic_DNA"/>
</dbReference>
<dbReference type="Proteomes" id="UP000601710">
    <property type="component" value="Chromosome 30"/>
</dbReference>
<accession>A0A6J8FG16</accession>
<name>A0A6J8FG16_LEIDO</name>
<feature type="region of interest" description="Disordered" evidence="1">
    <location>
        <begin position="67"/>
        <end position="98"/>
    </location>
</feature>
<evidence type="ECO:0000313" key="3">
    <source>
        <dbReference type="Proteomes" id="UP000601710"/>
    </source>
</evidence>
<evidence type="ECO:0000256" key="1">
    <source>
        <dbReference type="SAM" id="MobiDB-lite"/>
    </source>
</evidence>
<evidence type="ECO:0000313" key="2">
    <source>
        <dbReference type="EMBL" id="CAC5432039.1"/>
    </source>
</evidence>
<dbReference type="VEuPathDB" id="TriTrypDB:LdCL_300007200"/>
<dbReference type="VEuPathDB" id="TriTrypDB:LDHU3_30.0340"/>
<reference evidence="2" key="1">
    <citation type="submission" date="2020-06" db="EMBL/GenBank/DDBJ databases">
        <authorList>
            <person name="Camacho E."/>
            <person name="Gonzalez-de la Fuente S."/>
            <person name="Rastrojo A."/>
            <person name="Peiro-Pastor R."/>
            <person name="Solana JC."/>
            <person name="Tabera L."/>
            <person name="Gamarro F."/>
            <person name="Carrasco-Ramiro F."/>
            <person name="Requena JM."/>
            <person name="Aguado B."/>
        </authorList>
    </citation>
    <scope>NUCLEOTIDE SEQUENCE</scope>
</reference>
<sequence length="178" mass="18712">MRRQQSFTVKAAAGAPATAAVPVEAECLDAPRGFGSGVDISTYRYLDELWAAALLQAEASVLALPHTGSSGLQGAKHTSEADNAGRKETSIKQAADKTGVSSMCNESLLTLSPLPRAPVLPSGSAAHSPVPQPPPPVVVARRSMPSATSKQTWMRVEAQPNLKRNAYTARRGVAWVVQ</sequence>
<gene>
    <name evidence="2" type="ORF">LDHU3_30.0340</name>
</gene>
<proteinExistence type="predicted"/>
<feature type="compositionally biased region" description="Basic and acidic residues" evidence="1">
    <location>
        <begin position="77"/>
        <end position="90"/>
    </location>
</feature>